<dbReference type="AlphaFoldDB" id="I6S496"/>
<evidence type="ECO:0000259" key="3">
    <source>
        <dbReference type="Pfam" id="PF13702"/>
    </source>
</evidence>
<dbReference type="EMBL" id="CP003504">
    <property type="protein sequence ID" value="AFM71590.1"/>
    <property type="molecule type" value="Genomic_DNA"/>
</dbReference>
<dbReference type="Proteomes" id="UP000002895">
    <property type="component" value="Chromosome"/>
</dbReference>
<evidence type="ECO:0000313" key="4">
    <source>
        <dbReference type="EMBL" id="AFM71590.1"/>
    </source>
</evidence>
<dbReference type="RefSeq" id="WP_014834739.1">
    <property type="nucleotide sequence ID" value="NC_018081.1"/>
</dbReference>
<name>I6S496_ENTHA</name>
<accession>I6S496</accession>
<protein>
    <recommendedName>
        <fullName evidence="3">CwlT-like lysozyme domain-containing protein</fullName>
    </recommendedName>
</protein>
<evidence type="ECO:0000256" key="1">
    <source>
        <dbReference type="ARBA" id="ARBA00004241"/>
    </source>
</evidence>
<organism evidence="4 5">
    <name type="scientific">Enterococcus hirae (strain ATCC 9790 / DSM 20160 / JCM 8729 / LMG 6399 / NBRC 3181 / NCIMB 6459 / NCDO 1258 / NCTC 12367 / WDCM 00089 / R)</name>
    <dbReference type="NCBI Taxonomy" id="768486"/>
    <lineage>
        <taxon>Bacteria</taxon>
        <taxon>Bacillati</taxon>
        <taxon>Bacillota</taxon>
        <taxon>Bacilli</taxon>
        <taxon>Lactobacillales</taxon>
        <taxon>Enterococcaceae</taxon>
        <taxon>Enterococcus</taxon>
    </lineage>
</organism>
<reference evidence="4 5" key="1">
    <citation type="journal article" date="2012" name="J. Bacteriol.">
        <title>Genome sequence of Enterococcus hirae (Streptococcus faecalis) ATCC 9790, a model organism for the study of ion transport, bioenergetics, and copper homeostasis.</title>
        <authorList>
            <person name="Gaechter T."/>
            <person name="Wunderlin C."/>
            <person name="Schmidheini T."/>
            <person name="Solioz M."/>
        </authorList>
    </citation>
    <scope>NUCLEOTIDE SEQUENCE [LARGE SCALE GENOMIC DNA]</scope>
    <source>
        <strain evidence="5">ATCC 9790 / DSM 20160 / JCM 8729 / LMG 6399 / NBRC 3181 / NCIMB 6459 / NCDO 1258 / NCTC 12367 / WDCM 00089 / R</strain>
    </source>
</reference>
<feature type="transmembrane region" description="Helical" evidence="2">
    <location>
        <begin position="12"/>
        <end position="31"/>
    </location>
</feature>
<evidence type="ECO:0000313" key="5">
    <source>
        <dbReference type="Proteomes" id="UP000002895"/>
    </source>
</evidence>
<dbReference type="KEGG" id="ehr:EHR_13670"/>
<feature type="domain" description="CwlT-like lysozyme" evidence="3">
    <location>
        <begin position="39"/>
        <end position="201"/>
    </location>
</feature>
<sequence>MNVYEKKKKSIFRRIVSFLVIVLVIGVLIILGKTYQSIKRVEKYEPEITTAIKKYHMEEYESLVKGIILTESKGKGIDLMQSSESAYGKANLIDNQKESIDQGVSYLAEMINEAKKQGCDLDTAIQAYNFGKDYIVYVKKRGGENTMEIAEEYSKNVLSPLLGNEKKTKYRYWRVPSLLYNGGYLYHNGGNMFYTKVVKMNEDLIELYDKVFN</sequence>
<dbReference type="SUPFAM" id="SSF53955">
    <property type="entry name" value="Lysozyme-like"/>
    <property type="match status" value="1"/>
</dbReference>
<dbReference type="HOGENOM" id="CLU_101375_3_0_9"/>
<keyword evidence="2" id="KW-1133">Transmembrane helix</keyword>
<keyword evidence="5" id="KW-1185">Reference proteome</keyword>
<dbReference type="InterPro" id="IPR023346">
    <property type="entry name" value="Lysozyme-like_dom_sf"/>
</dbReference>
<dbReference type="Gene3D" id="1.10.530.10">
    <property type="match status" value="1"/>
</dbReference>
<gene>
    <name evidence="4" type="ordered locus">EHR_13670</name>
</gene>
<comment type="subcellular location">
    <subcellularLocation>
        <location evidence="1">Cell surface</location>
    </subcellularLocation>
</comment>
<proteinExistence type="predicted"/>
<keyword evidence="2" id="KW-0812">Transmembrane</keyword>
<dbReference type="InterPro" id="IPR047194">
    <property type="entry name" value="CwlT-like_lysozyme"/>
</dbReference>
<dbReference type="PATRIC" id="fig|768486.3.peg.2597"/>
<evidence type="ECO:0000256" key="2">
    <source>
        <dbReference type="SAM" id="Phobius"/>
    </source>
</evidence>
<dbReference type="CDD" id="cd16891">
    <property type="entry name" value="CwlT-like"/>
    <property type="match status" value="1"/>
</dbReference>
<dbReference type="Pfam" id="PF13702">
    <property type="entry name" value="Lysozyme_like"/>
    <property type="match status" value="1"/>
</dbReference>
<keyword evidence="2" id="KW-0472">Membrane</keyword>
<dbReference type="GO" id="GO:0009986">
    <property type="term" value="C:cell surface"/>
    <property type="evidence" value="ECO:0007669"/>
    <property type="project" value="UniProtKB-SubCell"/>
</dbReference>
<dbReference type="eggNOG" id="COG0741">
    <property type="taxonomic scope" value="Bacteria"/>
</dbReference>